<evidence type="ECO:0000259" key="2">
    <source>
        <dbReference type="Pfam" id="PF00582"/>
    </source>
</evidence>
<dbReference type="PANTHER" id="PTHR46268">
    <property type="entry name" value="STRESS RESPONSE PROTEIN NHAX"/>
    <property type="match status" value="1"/>
</dbReference>
<dbReference type="SUPFAM" id="SSF52402">
    <property type="entry name" value="Adenine nucleotide alpha hydrolases-like"/>
    <property type="match status" value="2"/>
</dbReference>
<dbReference type="PRINTS" id="PR01438">
    <property type="entry name" value="UNVRSLSTRESS"/>
</dbReference>
<dbReference type="STRING" id="311180.SAMN04488050_111148"/>
<gene>
    <name evidence="3" type="ORF">SAMN04488050_111148</name>
</gene>
<dbReference type="Gene3D" id="3.40.50.12370">
    <property type="match status" value="1"/>
</dbReference>
<protein>
    <submittedName>
        <fullName evidence="3">Universal stress protein family protein</fullName>
    </submittedName>
</protein>
<dbReference type="RefSeq" id="WP_092428293.1">
    <property type="nucleotide sequence ID" value="NZ_FNCL01000011.1"/>
</dbReference>
<comment type="similarity">
    <text evidence="1">Belongs to the universal stress protein A family.</text>
</comment>
<evidence type="ECO:0000313" key="4">
    <source>
        <dbReference type="Proteomes" id="UP000199392"/>
    </source>
</evidence>
<dbReference type="Proteomes" id="UP000199392">
    <property type="component" value="Unassembled WGS sequence"/>
</dbReference>
<dbReference type="OrthoDB" id="9804721at2"/>
<evidence type="ECO:0000313" key="3">
    <source>
        <dbReference type="EMBL" id="SFT13640.1"/>
    </source>
</evidence>
<feature type="domain" description="UspA" evidence="2">
    <location>
        <begin position="217"/>
        <end position="275"/>
    </location>
</feature>
<dbReference type="EMBL" id="FOZW01000011">
    <property type="protein sequence ID" value="SFT13640.1"/>
    <property type="molecule type" value="Genomic_DNA"/>
</dbReference>
<dbReference type="CDD" id="cd00293">
    <property type="entry name" value="USP-like"/>
    <property type="match status" value="1"/>
</dbReference>
<proteinExistence type="inferred from homology"/>
<evidence type="ECO:0000256" key="1">
    <source>
        <dbReference type="ARBA" id="ARBA00008791"/>
    </source>
</evidence>
<name>A0A1I6VIX6_9RHOB</name>
<feature type="domain" description="UspA" evidence="2">
    <location>
        <begin position="3"/>
        <end position="125"/>
    </location>
</feature>
<reference evidence="4" key="1">
    <citation type="submission" date="2016-10" db="EMBL/GenBank/DDBJ databases">
        <authorList>
            <person name="Varghese N."/>
            <person name="Submissions S."/>
        </authorList>
    </citation>
    <scope>NUCLEOTIDE SEQUENCE [LARGE SCALE GENOMIC DNA]</scope>
    <source>
        <strain evidence="4">DSM 26894</strain>
    </source>
</reference>
<accession>A0A1I6VIX6</accession>
<organism evidence="3 4">
    <name type="scientific">Alloyangia pacifica</name>
    <dbReference type="NCBI Taxonomy" id="311180"/>
    <lineage>
        <taxon>Bacteria</taxon>
        <taxon>Pseudomonadati</taxon>
        <taxon>Pseudomonadota</taxon>
        <taxon>Alphaproteobacteria</taxon>
        <taxon>Rhodobacterales</taxon>
        <taxon>Roseobacteraceae</taxon>
        <taxon>Alloyangia</taxon>
    </lineage>
</organism>
<sequence>MSYKNILVAFNDTESSASALRCAMLMHERWGCHVTGVHAYSNQFEKLRGQEWVPESMRRLIATQVKDGEGRLKDSFLAAVADRIPPEMCHWISQQGQPDAMIADYARMFDLTVVGRHDTLHSGELALHPDRIALKSGRGVLVVPRTWQAEHIPEHAVIAWDGHRAVTRALSEAMPMLSAKALVTVLRVRCDSLGQPLQGITVETALTRHGIAVDSRTVTPRDGQDVGQEILAQCSELGAGLLVMGAYEHSVFREELLGGTTNTILRNTEMPVLLAH</sequence>
<keyword evidence="4" id="KW-1185">Reference proteome</keyword>
<dbReference type="InterPro" id="IPR006015">
    <property type="entry name" value="Universal_stress_UspA"/>
</dbReference>
<dbReference type="PANTHER" id="PTHR46268:SF15">
    <property type="entry name" value="UNIVERSAL STRESS PROTEIN HP_0031"/>
    <property type="match status" value="1"/>
</dbReference>
<dbReference type="AlphaFoldDB" id="A0A1I6VIX6"/>
<dbReference type="InterPro" id="IPR006016">
    <property type="entry name" value="UspA"/>
</dbReference>
<dbReference type="Pfam" id="PF00582">
    <property type="entry name" value="Usp"/>
    <property type="match status" value="2"/>
</dbReference>